<dbReference type="GO" id="GO:0005886">
    <property type="term" value="C:plasma membrane"/>
    <property type="evidence" value="ECO:0007669"/>
    <property type="project" value="UniProtKB-SubCell"/>
</dbReference>
<evidence type="ECO:0000256" key="9">
    <source>
        <dbReference type="ARBA" id="ARBA00022840"/>
    </source>
</evidence>
<evidence type="ECO:0000256" key="2">
    <source>
        <dbReference type="ARBA" id="ARBA00004236"/>
    </source>
</evidence>
<dbReference type="FunFam" id="3.30.565.10:FF:000006">
    <property type="entry name" value="Sensor histidine kinase WalK"/>
    <property type="match status" value="1"/>
</dbReference>
<keyword evidence="4" id="KW-1003">Cell membrane</keyword>
<keyword evidence="9" id="KW-0067">ATP-binding</keyword>
<dbReference type="PRINTS" id="PR00344">
    <property type="entry name" value="BCTRLSENSOR"/>
</dbReference>
<evidence type="ECO:0000313" key="14">
    <source>
        <dbReference type="EMBL" id="TWP38878.1"/>
    </source>
</evidence>
<dbReference type="SUPFAM" id="SSF47384">
    <property type="entry name" value="Homodimeric domain of signal transducing histidine kinase"/>
    <property type="match status" value="1"/>
</dbReference>
<dbReference type="SMART" id="SM00388">
    <property type="entry name" value="HisKA"/>
    <property type="match status" value="1"/>
</dbReference>
<dbReference type="Pfam" id="PF02518">
    <property type="entry name" value="HATPase_c"/>
    <property type="match status" value="1"/>
</dbReference>
<evidence type="ECO:0000259" key="13">
    <source>
        <dbReference type="PROSITE" id="PS50109"/>
    </source>
</evidence>
<evidence type="ECO:0000256" key="12">
    <source>
        <dbReference type="ARBA" id="ARBA00039401"/>
    </source>
</evidence>
<dbReference type="Pfam" id="PF00512">
    <property type="entry name" value="HisKA"/>
    <property type="match status" value="1"/>
</dbReference>
<comment type="subcellular location">
    <subcellularLocation>
        <location evidence="2">Cell membrane</location>
    </subcellularLocation>
</comment>
<dbReference type="RefSeq" id="WP_146314661.1">
    <property type="nucleotide sequence ID" value="NZ_VCQV01000001.1"/>
</dbReference>
<dbReference type="AlphaFoldDB" id="A0A563E8H2"/>
<dbReference type="InterPro" id="IPR003661">
    <property type="entry name" value="HisK_dim/P_dom"/>
</dbReference>
<dbReference type="InterPro" id="IPR036890">
    <property type="entry name" value="HATPase_C_sf"/>
</dbReference>
<dbReference type="PROSITE" id="PS50109">
    <property type="entry name" value="HIS_KIN"/>
    <property type="match status" value="1"/>
</dbReference>
<dbReference type="Gene3D" id="1.10.287.130">
    <property type="match status" value="1"/>
</dbReference>
<dbReference type="Gene3D" id="3.30.565.10">
    <property type="entry name" value="Histidine kinase-like ATPase, C-terminal domain"/>
    <property type="match status" value="1"/>
</dbReference>
<dbReference type="PANTHER" id="PTHR45453:SF1">
    <property type="entry name" value="PHOSPHATE REGULON SENSOR PROTEIN PHOR"/>
    <property type="match status" value="1"/>
</dbReference>
<evidence type="ECO:0000256" key="5">
    <source>
        <dbReference type="ARBA" id="ARBA00022553"/>
    </source>
</evidence>
<keyword evidence="5" id="KW-0597">Phosphoprotein</keyword>
<protein>
    <recommendedName>
        <fullName evidence="12">Sensor-like histidine kinase SenX3</fullName>
        <ecNumber evidence="3">2.7.13.3</ecNumber>
    </recommendedName>
</protein>
<keyword evidence="8 14" id="KW-0418">Kinase</keyword>
<dbReference type="GO" id="GO:0005524">
    <property type="term" value="F:ATP binding"/>
    <property type="evidence" value="ECO:0007669"/>
    <property type="project" value="UniProtKB-KW"/>
</dbReference>
<feature type="domain" description="Histidine kinase" evidence="13">
    <location>
        <begin position="159"/>
        <end position="378"/>
    </location>
</feature>
<keyword evidence="15" id="KW-1185">Reference proteome</keyword>
<dbReference type="EC" id="2.7.13.3" evidence="3"/>
<reference evidence="14 15" key="2">
    <citation type="submission" date="2019-08" db="EMBL/GenBank/DDBJ databases">
        <title>Jejuicoccus antrihumi gen. nov., sp. nov., a new member of the family Dermacoccaceae isolated from a cave.</title>
        <authorList>
            <person name="Schumann P."/>
            <person name="Kim I.S."/>
        </authorList>
    </citation>
    <scope>NUCLEOTIDE SEQUENCE [LARGE SCALE GENOMIC DNA]</scope>
    <source>
        <strain evidence="14 15">C5-26</strain>
    </source>
</reference>
<dbReference type="InterPro" id="IPR005467">
    <property type="entry name" value="His_kinase_dom"/>
</dbReference>
<dbReference type="FunFam" id="1.10.287.130:FF:000008">
    <property type="entry name" value="Two-component sensor histidine kinase"/>
    <property type="match status" value="1"/>
</dbReference>
<sequence>MHVAIGVLIGLLLGLAVGAALLRRRRDPARPADDAEGGTAEAAALSPAVVDVLDTLQSMTVIVDPDDHVVRASHSAKALGLVRSGELVHPELRTLVRDVRERQQVREMEFEVARGPVGVGRLSIGVRIAPLGTSHVLALIEDHTSSRRVEETRRDFVANVSHELKTPVGGLTLLAEAMDEARDDPESVHRFATRMRTETSRLARLVQEIVELSRLQAADTLESPDLVDVRQCVREAVDHLLVVAEDRQIQIVTDLGESGRPAEIYGDANLVTTAVRNVVENAISYSGSDTTVRVSVQTGTDLVAVQVEDEGAGISPDDLDRIFERFYRVDAARSRSTGGTGLGLAIVKHICANHGGEVSVRSEEGHGSTFIVRLPLARPSGGASSPTTRKVSS</sequence>
<evidence type="ECO:0000256" key="7">
    <source>
        <dbReference type="ARBA" id="ARBA00022741"/>
    </source>
</evidence>
<evidence type="ECO:0000256" key="1">
    <source>
        <dbReference type="ARBA" id="ARBA00000085"/>
    </source>
</evidence>
<dbReference type="SUPFAM" id="SSF55874">
    <property type="entry name" value="ATPase domain of HSP90 chaperone/DNA topoisomerase II/histidine kinase"/>
    <property type="match status" value="1"/>
</dbReference>
<keyword evidence="10" id="KW-0902">Two-component regulatory system</keyword>
<evidence type="ECO:0000256" key="3">
    <source>
        <dbReference type="ARBA" id="ARBA00012438"/>
    </source>
</evidence>
<evidence type="ECO:0000256" key="6">
    <source>
        <dbReference type="ARBA" id="ARBA00022679"/>
    </source>
</evidence>
<organism evidence="14 15">
    <name type="scientific">Leekyejoonella antrihumi</name>
    <dbReference type="NCBI Taxonomy" id="1660198"/>
    <lineage>
        <taxon>Bacteria</taxon>
        <taxon>Bacillati</taxon>
        <taxon>Actinomycetota</taxon>
        <taxon>Actinomycetes</taxon>
        <taxon>Micrococcales</taxon>
        <taxon>Dermacoccaceae</taxon>
        <taxon>Leekyejoonella</taxon>
    </lineage>
</organism>
<name>A0A563E8H2_9MICO</name>
<evidence type="ECO:0000256" key="10">
    <source>
        <dbReference type="ARBA" id="ARBA00023012"/>
    </source>
</evidence>
<dbReference type="InterPro" id="IPR036097">
    <property type="entry name" value="HisK_dim/P_sf"/>
</dbReference>
<comment type="caution">
    <text evidence="14">The sequence shown here is derived from an EMBL/GenBank/DDBJ whole genome shotgun (WGS) entry which is preliminary data.</text>
</comment>
<keyword evidence="7" id="KW-0547">Nucleotide-binding</keyword>
<dbReference type="OrthoDB" id="9813151at2"/>
<proteinExistence type="predicted"/>
<dbReference type="Proteomes" id="UP000320244">
    <property type="component" value="Unassembled WGS sequence"/>
</dbReference>
<keyword evidence="11" id="KW-0472">Membrane</keyword>
<dbReference type="InterPro" id="IPR050351">
    <property type="entry name" value="BphY/WalK/GraS-like"/>
</dbReference>
<dbReference type="GO" id="GO:0016036">
    <property type="term" value="P:cellular response to phosphate starvation"/>
    <property type="evidence" value="ECO:0007669"/>
    <property type="project" value="TreeGrafter"/>
</dbReference>
<dbReference type="EMBL" id="VCQV01000001">
    <property type="protein sequence ID" value="TWP38878.1"/>
    <property type="molecule type" value="Genomic_DNA"/>
</dbReference>
<keyword evidence="6" id="KW-0808">Transferase</keyword>
<evidence type="ECO:0000256" key="11">
    <source>
        <dbReference type="ARBA" id="ARBA00023136"/>
    </source>
</evidence>
<dbReference type="SMART" id="SM00387">
    <property type="entry name" value="HATPase_c"/>
    <property type="match status" value="1"/>
</dbReference>
<evidence type="ECO:0000313" key="15">
    <source>
        <dbReference type="Proteomes" id="UP000320244"/>
    </source>
</evidence>
<gene>
    <name evidence="14" type="ORF">FGL98_00245</name>
</gene>
<evidence type="ECO:0000256" key="8">
    <source>
        <dbReference type="ARBA" id="ARBA00022777"/>
    </source>
</evidence>
<dbReference type="GO" id="GO:0000155">
    <property type="term" value="F:phosphorelay sensor kinase activity"/>
    <property type="evidence" value="ECO:0007669"/>
    <property type="project" value="InterPro"/>
</dbReference>
<evidence type="ECO:0000256" key="4">
    <source>
        <dbReference type="ARBA" id="ARBA00022475"/>
    </source>
</evidence>
<accession>A0A563E8H2</accession>
<dbReference type="CDD" id="cd00082">
    <property type="entry name" value="HisKA"/>
    <property type="match status" value="1"/>
</dbReference>
<dbReference type="GO" id="GO:0004721">
    <property type="term" value="F:phosphoprotein phosphatase activity"/>
    <property type="evidence" value="ECO:0007669"/>
    <property type="project" value="TreeGrafter"/>
</dbReference>
<comment type="catalytic activity">
    <reaction evidence="1">
        <text>ATP + protein L-histidine = ADP + protein N-phospho-L-histidine.</text>
        <dbReference type="EC" id="2.7.13.3"/>
    </reaction>
</comment>
<reference evidence="14 15" key="1">
    <citation type="submission" date="2019-05" db="EMBL/GenBank/DDBJ databases">
        <authorList>
            <person name="Lee S.D."/>
        </authorList>
    </citation>
    <scope>NUCLEOTIDE SEQUENCE [LARGE SCALE GENOMIC DNA]</scope>
    <source>
        <strain evidence="14 15">C5-26</strain>
    </source>
</reference>
<dbReference type="InterPro" id="IPR004358">
    <property type="entry name" value="Sig_transdc_His_kin-like_C"/>
</dbReference>
<dbReference type="PANTHER" id="PTHR45453">
    <property type="entry name" value="PHOSPHATE REGULON SENSOR PROTEIN PHOR"/>
    <property type="match status" value="1"/>
</dbReference>
<dbReference type="InterPro" id="IPR003594">
    <property type="entry name" value="HATPase_dom"/>
</dbReference>
<dbReference type="CDD" id="cd00075">
    <property type="entry name" value="HATPase"/>
    <property type="match status" value="1"/>
</dbReference>